<dbReference type="AlphaFoldDB" id="A0A135I9G7"/>
<evidence type="ECO:0000313" key="1">
    <source>
        <dbReference type="EMBL" id="KXF82081.1"/>
    </source>
</evidence>
<sequence>MEAPCGWVKQAFAAKGCKVTRVLHVNQALLAMRQTQFDLLVLAYEDTQACLSDVDRVKSLSVLPLMVLLPDIANKEETSVVGTCVDCLVSDAIPREMLWVEAQTALASKMASY</sequence>
<accession>A0A135I9G7</accession>
<comment type="caution">
    <text evidence="1">The sequence shown here is derived from an EMBL/GenBank/DDBJ whole genome shotgun (WGS) entry which is preliminary data.</text>
</comment>
<dbReference type="Proteomes" id="UP000070529">
    <property type="component" value="Unassembled WGS sequence"/>
</dbReference>
<reference evidence="1 2" key="1">
    <citation type="submission" date="2015-11" db="EMBL/GenBank/DDBJ databases">
        <title>Genomic Taxonomy of the Vibrionaceae.</title>
        <authorList>
            <person name="Gomez-Gil B."/>
            <person name="Enciso-Ibarra J."/>
        </authorList>
    </citation>
    <scope>NUCLEOTIDE SEQUENCE [LARGE SCALE GENOMIC DNA]</scope>
    <source>
        <strain evidence="1 2">CAIM 912</strain>
    </source>
</reference>
<name>A0A135I9G7_9GAMM</name>
<organism evidence="1 2">
    <name type="scientific">Enterovibrio coralii</name>
    <dbReference type="NCBI Taxonomy" id="294935"/>
    <lineage>
        <taxon>Bacteria</taxon>
        <taxon>Pseudomonadati</taxon>
        <taxon>Pseudomonadota</taxon>
        <taxon>Gammaproteobacteria</taxon>
        <taxon>Vibrionales</taxon>
        <taxon>Vibrionaceae</taxon>
        <taxon>Enterovibrio</taxon>
    </lineage>
</organism>
<evidence type="ECO:0008006" key="3">
    <source>
        <dbReference type="Google" id="ProtNLM"/>
    </source>
</evidence>
<protein>
    <recommendedName>
        <fullName evidence="3">Response regulatory domain-containing protein</fullName>
    </recommendedName>
</protein>
<dbReference type="STRING" id="294935.ATN88_19985"/>
<evidence type="ECO:0000313" key="2">
    <source>
        <dbReference type="Proteomes" id="UP000070529"/>
    </source>
</evidence>
<keyword evidence="2" id="KW-1185">Reference proteome</keyword>
<dbReference type="EMBL" id="LNTY01000030">
    <property type="protein sequence ID" value="KXF82081.1"/>
    <property type="molecule type" value="Genomic_DNA"/>
</dbReference>
<proteinExistence type="predicted"/>
<gene>
    <name evidence="1" type="ORF">ATN88_19985</name>
</gene>